<reference evidence="1 2" key="1">
    <citation type="submission" date="2020-10" db="EMBL/GenBank/DDBJ databases">
        <title>Draft genome of Ramlibacter aquaticus LMG 30558.</title>
        <authorList>
            <person name="Props R."/>
        </authorList>
    </citation>
    <scope>NUCLEOTIDE SEQUENCE [LARGE SCALE GENOMIC DNA]</scope>
    <source>
        <strain evidence="1 2">LMG 30558</strain>
    </source>
</reference>
<keyword evidence="2" id="KW-1185">Reference proteome</keyword>
<evidence type="ECO:0000313" key="1">
    <source>
        <dbReference type="EMBL" id="MBE7940110.1"/>
    </source>
</evidence>
<gene>
    <name evidence="1" type="ORF">IM725_05945</name>
</gene>
<sequence>MTSMISACAARILGNEHSVLYVGRSAVPSDDEFFAERVSIPPGQPVSVISLSGGLRARLILPTLHPIAHGYVEVMRDGEIEPIAFLDLTVLSPAHDAEVWKAMYDLQHEDEVFYLFLLMMPCMAAYFREVGAAALIRAMRFRPSCGLTGHEQAGVFQAFVDGLRAERGVGICVMRQDNHSAPLLFMHIGALLRFGGTFYTPLDKAELGPVNTNCEDHRLPGRS</sequence>
<dbReference type="Proteomes" id="UP000715965">
    <property type="component" value="Unassembled WGS sequence"/>
</dbReference>
<name>A0ABR9SCN6_9BURK</name>
<dbReference type="EMBL" id="JADDOJ010000016">
    <property type="protein sequence ID" value="MBE7940110.1"/>
    <property type="molecule type" value="Genomic_DNA"/>
</dbReference>
<organism evidence="1 2">
    <name type="scientific">Ramlibacter aquaticus</name>
    <dbReference type="NCBI Taxonomy" id="2780094"/>
    <lineage>
        <taxon>Bacteria</taxon>
        <taxon>Pseudomonadati</taxon>
        <taxon>Pseudomonadota</taxon>
        <taxon>Betaproteobacteria</taxon>
        <taxon>Burkholderiales</taxon>
        <taxon>Comamonadaceae</taxon>
        <taxon>Ramlibacter</taxon>
    </lineage>
</organism>
<evidence type="ECO:0000313" key="2">
    <source>
        <dbReference type="Proteomes" id="UP000715965"/>
    </source>
</evidence>
<protein>
    <submittedName>
        <fullName evidence="1">Uncharacterized protein</fullName>
    </submittedName>
</protein>
<proteinExistence type="predicted"/>
<comment type="caution">
    <text evidence="1">The sequence shown here is derived from an EMBL/GenBank/DDBJ whole genome shotgun (WGS) entry which is preliminary data.</text>
</comment>
<accession>A0ABR9SCN6</accession>
<dbReference type="RefSeq" id="WP_193779653.1">
    <property type="nucleotide sequence ID" value="NZ_JADDOJ010000016.1"/>
</dbReference>